<dbReference type="AlphaFoldDB" id="A0AAV4J752"/>
<comment type="caution">
    <text evidence="1">The sequence shown here is derived from an EMBL/GenBank/DDBJ whole genome shotgun (WGS) entry which is preliminary data.</text>
</comment>
<gene>
    <name evidence="1" type="ORF">ElyMa_003267700</name>
</gene>
<keyword evidence="2" id="KW-1185">Reference proteome</keyword>
<organism evidence="1 2">
    <name type="scientific">Elysia marginata</name>
    <dbReference type="NCBI Taxonomy" id="1093978"/>
    <lineage>
        <taxon>Eukaryota</taxon>
        <taxon>Metazoa</taxon>
        <taxon>Spiralia</taxon>
        <taxon>Lophotrochozoa</taxon>
        <taxon>Mollusca</taxon>
        <taxon>Gastropoda</taxon>
        <taxon>Heterobranchia</taxon>
        <taxon>Euthyneura</taxon>
        <taxon>Panpulmonata</taxon>
        <taxon>Sacoglossa</taxon>
        <taxon>Placobranchoidea</taxon>
        <taxon>Plakobranchidae</taxon>
        <taxon>Elysia</taxon>
    </lineage>
</organism>
<protein>
    <submittedName>
        <fullName evidence="1">Uncharacterized protein</fullName>
    </submittedName>
</protein>
<dbReference type="EMBL" id="BMAT01006728">
    <property type="protein sequence ID" value="GFS18633.1"/>
    <property type="molecule type" value="Genomic_DNA"/>
</dbReference>
<accession>A0AAV4J752</accession>
<sequence>MLYLHVLGWEGLEQGREEEGVEGKRWVKACRVGWFVLTSEHNKMQCALHPYSTD</sequence>
<feature type="non-terminal residue" evidence="1">
    <location>
        <position position="54"/>
    </location>
</feature>
<evidence type="ECO:0000313" key="2">
    <source>
        <dbReference type="Proteomes" id="UP000762676"/>
    </source>
</evidence>
<dbReference type="Proteomes" id="UP000762676">
    <property type="component" value="Unassembled WGS sequence"/>
</dbReference>
<evidence type="ECO:0000313" key="1">
    <source>
        <dbReference type="EMBL" id="GFS18633.1"/>
    </source>
</evidence>
<name>A0AAV4J752_9GAST</name>
<reference evidence="1 2" key="1">
    <citation type="journal article" date="2021" name="Elife">
        <title>Chloroplast acquisition without the gene transfer in kleptoplastic sea slugs, Plakobranchus ocellatus.</title>
        <authorList>
            <person name="Maeda T."/>
            <person name="Takahashi S."/>
            <person name="Yoshida T."/>
            <person name="Shimamura S."/>
            <person name="Takaki Y."/>
            <person name="Nagai Y."/>
            <person name="Toyoda A."/>
            <person name="Suzuki Y."/>
            <person name="Arimoto A."/>
            <person name="Ishii H."/>
            <person name="Satoh N."/>
            <person name="Nishiyama T."/>
            <person name="Hasebe M."/>
            <person name="Maruyama T."/>
            <person name="Minagawa J."/>
            <person name="Obokata J."/>
            <person name="Shigenobu S."/>
        </authorList>
    </citation>
    <scope>NUCLEOTIDE SEQUENCE [LARGE SCALE GENOMIC DNA]</scope>
</reference>
<proteinExistence type="predicted"/>